<evidence type="ECO:0000256" key="1">
    <source>
        <dbReference type="ARBA" id="ARBA00005254"/>
    </source>
</evidence>
<reference evidence="3" key="1">
    <citation type="submission" date="2016-01" db="EMBL/GenBank/DDBJ databases">
        <title>Complete genome sequence of Microbulbifer sp. CCB-MM1, a halophile isolated from Matang Mangrove Forest, Perak.</title>
        <authorList>
            <person name="Moh T.H."/>
            <person name="Dinesh B."/>
            <person name="Lau N.-S."/>
            <person name="Go F."/>
            <person name="Alexander Chong S.-C."/>
        </authorList>
    </citation>
    <scope>NUCLEOTIDE SEQUENCE [LARGE SCALE GENOMIC DNA]</scope>
    <source>
        <strain evidence="3">CCB-MM1</strain>
    </source>
</reference>
<sequence>MTALITEQQGCVIRVTLNRPEQRNALNRASIEELETVLTAAENDPQVRALLIRGAGGNFCAGGDLSDMLEAQQAYSDGNPNAFAELSRRFGRLLQAMERSRLVIVCAIEGVAMGGGVGLVCASDISIAAPGAHFSLPETRLGLLPAQIAPFLNSRIGPGQTRRLALGGEKLDAAEALHIGLVHQLAVSAEELDRGIDALLANIRRSAPSALAATKALIRDSIGIAPAEQDAVLDAAAGKFSAAVLGDEGREGALAFLEKRQPEWAEQ</sequence>
<gene>
    <name evidence="2" type="primary">caiD_2</name>
    <name evidence="2" type="ORF">AUP74_02724</name>
</gene>
<name>A0A1C9WAD2_9GAMM</name>
<dbReference type="InterPro" id="IPR051683">
    <property type="entry name" value="Enoyl-CoA_Hydratase/Isomerase"/>
</dbReference>
<dbReference type="CDD" id="cd06558">
    <property type="entry name" value="crotonase-like"/>
    <property type="match status" value="1"/>
</dbReference>
<dbReference type="Pfam" id="PF00378">
    <property type="entry name" value="ECH_1"/>
    <property type="match status" value="1"/>
</dbReference>
<dbReference type="InterPro" id="IPR001753">
    <property type="entry name" value="Enoyl-CoA_hydra/iso"/>
</dbReference>
<dbReference type="EMBL" id="CP014143">
    <property type="protein sequence ID" value="AOS98119.1"/>
    <property type="molecule type" value="Genomic_DNA"/>
</dbReference>
<dbReference type="Gene3D" id="1.10.12.10">
    <property type="entry name" value="Lyase 2-enoyl-coa Hydratase, Chain A, domain 2"/>
    <property type="match status" value="1"/>
</dbReference>
<dbReference type="Proteomes" id="UP000095672">
    <property type="component" value="Chromosome"/>
</dbReference>
<dbReference type="STRING" id="1769779.AUP74_02724"/>
<keyword evidence="2" id="KW-0456">Lyase</keyword>
<dbReference type="PANTHER" id="PTHR42964">
    <property type="entry name" value="ENOYL-COA HYDRATASE"/>
    <property type="match status" value="1"/>
</dbReference>
<dbReference type="Gene3D" id="3.90.226.10">
    <property type="entry name" value="2-enoyl-CoA Hydratase, Chain A, domain 1"/>
    <property type="match status" value="1"/>
</dbReference>
<comment type="similarity">
    <text evidence="1">Belongs to the enoyl-CoA hydratase/isomerase family.</text>
</comment>
<dbReference type="PANTHER" id="PTHR42964:SF1">
    <property type="entry name" value="POLYKETIDE BIOSYNTHESIS ENOYL-COA HYDRATASE PKSH-RELATED"/>
    <property type="match status" value="1"/>
</dbReference>
<evidence type="ECO:0000313" key="2">
    <source>
        <dbReference type="EMBL" id="AOS98119.1"/>
    </source>
</evidence>
<dbReference type="PATRIC" id="fig|1769779.3.peg.2717"/>
<keyword evidence="3" id="KW-1185">Reference proteome</keyword>
<dbReference type="OrthoDB" id="9807606at2"/>
<dbReference type="KEGG" id="micc:AUP74_02724"/>
<dbReference type="AlphaFoldDB" id="A0A1C9WAD2"/>
<protein>
    <submittedName>
        <fullName evidence="2">Carnitinyl-CoA dehydratase</fullName>
        <ecNumber evidence="2">4.2.1.-</ecNumber>
    </submittedName>
</protein>
<dbReference type="InterPro" id="IPR029045">
    <property type="entry name" value="ClpP/crotonase-like_dom_sf"/>
</dbReference>
<dbReference type="GO" id="GO:0008300">
    <property type="term" value="P:isoprenoid catabolic process"/>
    <property type="evidence" value="ECO:0007669"/>
    <property type="project" value="TreeGrafter"/>
</dbReference>
<accession>A0A1C9WAD2</accession>
<dbReference type="SUPFAM" id="SSF52096">
    <property type="entry name" value="ClpP/crotonase"/>
    <property type="match status" value="1"/>
</dbReference>
<dbReference type="InterPro" id="IPR014748">
    <property type="entry name" value="Enoyl-CoA_hydra_C"/>
</dbReference>
<dbReference type="GO" id="GO:0016829">
    <property type="term" value="F:lyase activity"/>
    <property type="evidence" value="ECO:0007669"/>
    <property type="project" value="UniProtKB-KW"/>
</dbReference>
<dbReference type="RefSeq" id="WP_069948033.1">
    <property type="nucleotide sequence ID" value="NZ_CP014143.1"/>
</dbReference>
<organism evidence="2 3">
    <name type="scientific">Microbulbifer aggregans</name>
    <dbReference type="NCBI Taxonomy" id="1769779"/>
    <lineage>
        <taxon>Bacteria</taxon>
        <taxon>Pseudomonadati</taxon>
        <taxon>Pseudomonadota</taxon>
        <taxon>Gammaproteobacteria</taxon>
        <taxon>Cellvibrionales</taxon>
        <taxon>Microbulbiferaceae</taxon>
        <taxon>Microbulbifer</taxon>
    </lineage>
</organism>
<evidence type="ECO:0000313" key="3">
    <source>
        <dbReference type="Proteomes" id="UP000095672"/>
    </source>
</evidence>
<dbReference type="EC" id="4.2.1.-" evidence="2"/>
<proteinExistence type="inferred from homology"/>